<dbReference type="AlphaFoldDB" id="A0A0L8J587"/>
<gene>
    <name evidence="3" type="ORF">ADK34_38230</name>
</gene>
<dbReference type="PATRIC" id="fig|1938.6.peg.8233"/>
<dbReference type="EMBL" id="LGUP01000404">
    <property type="protein sequence ID" value="KOG08821.1"/>
    <property type="molecule type" value="Genomic_DNA"/>
</dbReference>
<proteinExistence type="predicted"/>
<reference evidence="3 4" key="1">
    <citation type="submission" date="2015-06" db="EMBL/GenBank/DDBJ databases">
        <authorList>
            <person name="Hoefler B.C."/>
            <person name="Straight P.D."/>
        </authorList>
    </citation>
    <scope>NUCLEOTIDE SEQUENCE [LARGE SCALE GENOMIC DNA]</scope>
    <source>
        <strain evidence="3 4">NRRL 3427</strain>
    </source>
</reference>
<name>A0A0L8J587_STRVR</name>
<sequence>MFERFTQAARAVVKGAVEHAERDGTKTVTKEHLLLALLDRQDTRAAAALRTLCPPDRRPSLTAALATARRRAGLSRADTQALADLGIDVGAIVDRVEEAHGTGALAGDRKDPGWWSGRQTFSREAKTVLEKSLRVALARKDREIGDEHILLALTMTGGVVAEALADHGVTYTAVDTLVTGPKAQVIPGG</sequence>
<dbReference type="Gene3D" id="1.10.1780.10">
    <property type="entry name" value="Clp, N-terminal domain"/>
    <property type="match status" value="1"/>
</dbReference>
<dbReference type="RefSeq" id="WP_033202628.1">
    <property type="nucleotide sequence ID" value="NZ_LGUP01000404.1"/>
</dbReference>
<evidence type="ECO:0000313" key="3">
    <source>
        <dbReference type="EMBL" id="KOG08821.1"/>
    </source>
</evidence>
<evidence type="ECO:0000313" key="4">
    <source>
        <dbReference type="Proteomes" id="UP000037023"/>
    </source>
</evidence>
<feature type="domain" description="Clp R" evidence="2">
    <location>
        <begin position="2"/>
        <end position="188"/>
    </location>
</feature>
<accession>A0A0L8J587</accession>
<dbReference type="InterPro" id="IPR004176">
    <property type="entry name" value="Clp_R_N"/>
</dbReference>
<evidence type="ECO:0000256" key="1">
    <source>
        <dbReference type="PROSITE-ProRule" id="PRU01251"/>
    </source>
</evidence>
<dbReference type="PROSITE" id="PS51903">
    <property type="entry name" value="CLP_R"/>
    <property type="match status" value="1"/>
</dbReference>
<protein>
    <submittedName>
        <fullName evidence="3">Peptidase</fullName>
    </submittedName>
</protein>
<comment type="caution">
    <text evidence="3">The sequence shown here is derived from an EMBL/GenBank/DDBJ whole genome shotgun (WGS) entry which is preliminary data.</text>
</comment>
<dbReference type="Proteomes" id="UP000037023">
    <property type="component" value="Unassembled WGS sequence"/>
</dbReference>
<dbReference type="SUPFAM" id="SSF81923">
    <property type="entry name" value="Double Clp-N motif"/>
    <property type="match status" value="2"/>
</dbReference>
<organism evidence="3 4">
    <name type="scientific">Streptomyces viridochromogenes</name>
    <dbReference type="NCBI Taxonomy" id="1938"/>
    <lineage>
        <taxon>Bacteria</taxon>
        <taxon>Bacillati</taxon>
        <taxon>Actinomycetota</taxon>
        <taxon>Actinomycetes</taxon>
        <taxon>Kitasatosporales</taxon>
        <taxon>Streptomycetaceae</taxon>
        <taxon>Streptomyces</taxon>
    </lineage>
</organism>
<keyword evidence="1" id="KW-0677">Repeat</keyword>
<dbReference type="InterPro" id="IPR036628">
    <property type="entry name" value="Clp_N_dom_sf"/>
</dbReference>
<evidence type="ECO:0000259" key="2">
    <source>
        <dbReference type="PROSITE" id="PS51903"/>
    </source>
</evidence>
<dbReference type="Pfam" id="PF02861">
    <property type="entry name" value="Clp_N"/>
    <property type="match status" value="2"/>
</dbReference>